<keyword evidence="13" id="KW-1185">Reference proteome</keyword>
<accession>A0A4U6UW29</accession>
<feature type="transmembrane region" description="Helical" evidence="9">
    <location>
        <begin position="260"/>
        <end position="283"/>
    </location>
</feature>
<feature type="chain" id="PRO_5020561034" description="Leucine-rich repeat-containing N-terminal plant-type domain-containing protein" evidence="10">
    <location>
        <begin position="23"/>
        <end position="313"/>
    </location>
</feature>
<dbReference type="InterPro" id="IPR013210">
    <property type="entry name" value="LRR_N_plant-typ"/>
</dbReference>
<dbReference type="FunFam" id="3.80.10.10:FF:000129">
    <property type="entry name" value="Leucine-rich repeat receptor-like kinase"/>
    <property type="match status" value="1"/>
</dbReference>
<evidence type="ECO:0000256" key="2">
    <source>
        <dbReference type="ARBA" id="ARBA00022614"/>
    </source>
</evidence>
<evidence type="ECO:0000256" key="5">
    <source>
        <dbReference type="ARBA" id="ARBA00022737"/>
    </source>
</evidence>
<name>A0A4U6UW29_SETVI</name>
<keyword evidence="8" id="KW-0325">Glycoprotein</keyword>
<keyword evidence="2" id="KW-0433">Leucine-rich repeat</keyword>
<dbReference type="Pfam" id="PF00560">
    <property type="entry name" value="LRR_1"/>
    <property type="match status" value="2"/>
</dbReference>
<protein>
    <recommendedName>
        <fullName evidence="11">Leucine-rich repeat-containing N-terminal plant-type domain-containing protein</fullName>
    </recommendedName>
</protein>
<sequence length="313" mass="34857">MRLSLLSLFLILLLVTTKTTTASGCIGNERNALFDLKATLKDHQGVLSSWRGLNCCSWYGVTCNKTGHIIKLNLRNNESMEYALTGDISPSLVNLTHLEYLDLHGNDFGGGSIPEFIGSFKNLRHLDLSFAGFGGKIPPHLGNLSKLNYLDISIADRIFTSSSSVDNLLWLSGLSSLAYLDMSSWNFSAASDWLESLNMLAFLEELHLSTTHLPPTDLNSLSQSNFTFLNKVDLPLVSESCYEHKLNPIYNDEDTHAHDVLLYVVSGLGFGLGFSAIWWLLIFNEAVRKLYFQSIDSINVISIIMDRNRNPVS</sequence>
<evidence type="ECO:0000256" key="8">
    <source>
        <dbReference type="ARBA" id="ARBA00023180"/>
    </source>
</evidence>
<comment type="subcellular location">
    <subcellularLocation>
        <location evidence="1">Membrane</location>
        <topology evidence="1">Single-pass type I membrane protein</topology>
    </subcellularLocation>
</comment>
<dbReference type="InterPro" id="IPR032675">
    <property type="entry name" value="LRR_dom_sf"/>
</dbReference>
<dbReference type="Pfam" id="PF08263">
    <property type="entry name" value="LRRNT_2"/>
    <property type="match status" value="1"/>
</dbReference>
<evidence type="ECO:0000313" key="13">
    <source>
        <dbReference type="Proteomes" id="UP000298652"/>
    </source>
</evidence>
<dbReference type="PANTHER" id="PTHR48063:SF92">
    <property type="entry name" value="LEUCINE-RICH REPEAT-CONTAINING N-TERMINAL PLANT-TYPE DOMAIN-CONTAINING PROTEIN"/>
    <property type="match status" value="1"/>
</dbReference>
<keyword evidence="3 9" id="KW-0812">Transmembrane</keyword>
<dbReference type="PANTHER" id="PTHR48063">
    <property type="entry name" value="LRR RECEPTOR-LIKE KINASE"/>
    <property type="match status" value="1"/>
</dbReference>
<dbReference type="InterPro" id="IPR046956">
    <property type="entry name" value="RLP23-like"/>
</dbReference>
<dbReference type="Proteomes" id="UP000298652">
    <property type="component" value="Chromosome 4"/>
</dbReference>
<evidence type="ECO:0000256" key="6">
    <source>
        <dbReference type="ARBA" id="ARBA00022989"/>
    </source>
</evidence>
<evidence type="ECO:0000256" key="4">
    <source>
        <dbReference type="ARBA" id="ARBA00022729"/>
    </source>
</evidence>
<evidence type="ECO:0000256" key="1">
    <source>
        <dbReference type="ARBA" id="ARBA00004479"/>
    </source>
</evidence>
<keyword evidence="6 9" id="KW-1133">Transmembrane helix</keyword>
<dbReference type="EMBL" id="CM016555">
    <property type="protein sequence ID" value="TKW19474.1"/>
    <property type="molecule type" value="Genomic_DNA"/>
</dbReference>
<evidence type="ECO:0000259" key="11">
    <source>
        <dbReference type="Pfam" id="PF08263"/>
    </source>
</evidence>
<gene>
    <name evidence="12" type="ORF">SEVIR_4G022100v2</name>
</gene>
<keyword evidence="7 9" id="KW-0472">Membrane</keyword>
<feature type="domain" description="Leucine-rich repeat-containing N-terminal plant-type" evidence="11">
    <location>
        <begin position="28"/>
        <end position="64"/>
    </location>
</feature>
<keyword evidence="5" id="KW-0677">Repeat</keyword>
<keyword evidence="4 10" id="KW-0732">Signal</keyword>
<dbReference type="Gramene" id="TKW19474">
    <property type="protein sequence ID" value="TKW19474"/>
    <property type="gene ID" value="SEVIR_4G022100v2"/>
</dbReference>
<dbReference type="AlphaFoldDB" id="A0A4U6UW29"/>
<feature type="signal peptide" evidence="10">
    <location>
        <begin position="1"/>
        <end position="22"/>
    </location>
</feature>
<dbReference type="GO" id="GO:0016020">
    <property type="term" value="C:membrane"/>
    <property type="evidence" value="ECO:0007669"/>
    <property type="project" value="UniProtKB-SubCell"/>
</dbReference>
<evidence type="ECO:0000256" key="10">
    <source>
        <dbReference type="SAM" id="SignalP"/>
    </source>
</evidence>
<dbReference type="OMA" id="RNTNISC"/>
<evidence type="ECO:0000313" key="12">
    <source>
        <dbReference type="EMBL" id="TKW19474.1"/>
    </source>
</evidence>
<evidence type="ECO:0000256" key="3">
    <source>
        <dbReference type="ARBA" id="ARBA00022692"/>
    </source>
</evidence>
<evidence type="ECO:0000256" key="9">
    <source>
        <dbReference type="SAM" id="Phobius"/>
    </source>
</evidence>
<evidence type="ECO:0000256" key="7">
    <source>
        <dbReference type="ARBA" id="ARBA00023136"/>
    </source>
</evidence>
<organism evidence="12 13">
    <name type="scientific">Setaria viridis</name>
    <name type="common">Green bristlegrass</name>
    <name type="synonym">Setaria italica subsp. viridis</name>
    <dbReference type="NCBI Taxonomy" id="4556"/>
    <lineage>
        <taxon>Eukaryota</taxon>
        <taxon>Viridiplantae</taxon>
        <taxon>Streptophyta</taxon>
        <taxon>Embryophyta</taxon>
        <taxon>Tracheophyta</taxon>
        <taxon>Spermatophyta</taxon>
        <taxon>Magnoliopsida</taxon>
        <taxon>Liliopsida</taxon>
        <taxon>Poales</taxon>
        <taxon>Poaceae</taxon>
        <taxon>PACMAD clade</taxon>
        <taxon>Panicoideae</taxon>
        <taxon>Panicodae</taxon>
        <taxon>Paniceae</taxon>
        <taxon>Cenchrinae</taxon>
        <taxon>Setaria</taxon>
    </lineage>
</organism>
<dbReference type="SUPFAM" id="SSF52058">
    <property type="entry name" value="L domain-like"/>
    <property type="match status" value="1"/>
</dbReference>
<dbReference type="Gene3D" id="3.80.10.10">
    <property type="entry name" value="Ribonuclease Inhibitor"/>
    <property type="match status" value="1"/>
</dbReference>
<dbReference type="InterPro" id="IPR001611">
    <property type="entry name" value="Leu-rich_rpt"/>
</dbReference>
<proteinExistence type="predicted"/>
<reference evidence="12" key="1">
    <citation type="submission" date="2019-03" db="EMBL/GenBank/DDBJ databases">
        <title>WGS assembly of Setaria viridis.</title>
        <authorList>
            <person name="Huang P."/>
            <person name="Jenkins J."/>
            <person name="Grimwood J."/>
            <person name="Barry K."/>
            <person name="Healey A."/>
            <person name="Mamidi S."/>
            <person name="Sreedasyam A."/>
            <person name="Shu S."/>
            <person name="Feldman M."/>
            <person name="Wu J."/>
            <person name="Yu Y."/>
            <person name="Chen C."/>
            <person name="Johnson J."/>
            <person name="Rokhsar D."/>
            <person name="Baxter I."/>
            <person name="Schmutz J."/>
            <person name="Brutnell T."/>
            <person name="Kellogg E."/>
        </authorList>
    </citation>
    <scope>NUCLEOTIDE SEQUENCE [LARGE SCALE GENOMIC DNA]</scope>
</reference>